<dbReference type="KEGG" id="laq:GLA29479_2385"/>
<dbReference type="KEGG" id="lab:LA76x_3353"/>
<gene>
    <name evidence="1" type="ORF">LA76x_3353</name>
</gene>
<name>A0A0S2FD42_LYSAN</name>
<dbReference type="Proteomes" id="UP000060787">
    <property type="component" value="Chromosome"/>
</dbReference>
<dbReference type="PATRIC" id="fig|84531.7.peg.2337"/>
<dbReference type="RefSeq" id="WP_057918515.1">
    <property type="nucleotide sequence ID" value="NZ_CP011129.1"/>
</dbReference>
<dbReference type="EMBL" id="CP011129">
    <property type="protein sequence ID" value="ALN81479.1"/>
    <property type="molecule type" value="Genomic_DNA"/>
</dbReference>
<organism evidence="1 2">
    <name type="scientific">Lysobacter antibioticus</name>
    <dbReference type="NCBI Taxonomy" id="84531"/>
    <lineage>
        <taxon>Bacteria</taxon>
        <taxon>Pseudomonadati</taxon>
        <taxon>Pseudomonadota</taxon>
        <taxon>Gammaproteobacteria</taxon>
        <taxon>Lysobacterales</taxon>
        <taxon>Lysobacteraceae</taxon>
        <taxon>Lysobacter</taxon>
    </lineage>
</organism>
<dbReference type="eggNOG" id="ENOG502ZGMB">
    <property type="taxonomic scope" value="Bacteria"/>
</dbReference>
<dbReference type="AlphaFoldDB" id="A0A0S2FD42"/>
<dbReference type="OrthoDB" id="3078209at2"/>
<evidence type="ECO:0000313" key="1">
    <source>
        <dbReference type="EMBL" id="ALN81479.1"/>
    </source>
</evidence>
<sequence length="465" mass="50416">MSADNELASLLSNAWCGDAVASGVCSEHATAWALRGAMSSPRQLSGAAQALDLAQWQDPRVGWGVVLPDRDGLGDADKAVAADAPAAIRRLIAARGNAPVFRYRPEIAKDGRLQRYYPHRGPASLRLSGTRGTVGDAAVPRYLLIVGSPEQIPWRFQYRLQTDAYVGRLDLDEAGLERYVDALLNDWPGHQRDVDAPLLWAVDHGHPDITFLMRKTIAETLFKAFDADGFHPLLLTGAQGRLEDFYAGLKQRQPAFVLSSSHGATFPLHDLIQLKAQLGAMLDVDHALLDIGALLRAWNPTGAIWYAHACCSAGADRPSTFQGLVDEQSSLGRMLAAVAGIGPCTAPLPRALLGSERPLAAFVGHVEPTFDWTLRDPDTGQRMTDALIVDTLYTALHSAQRPPIGLAMDGYYDAVAGLLLDHIEAIEAFNNHEHDAETRARKAKLLAMDRLAMVVLGDPTVRLPV</sequence>
<dbReference type="STRING" id="84531.LA76x_3353"/>
<keyword evidence="2" id="KW-1185">Reference proteome</keyword>
<reference evidence="1 2" key="1">
    <citation type="journal article" date="2015" name="BMC Genomics">
        <title>Comparative genomics and metabolic profiling of the genus Lysobacter.</title>
        <authorList>
            <person name="de Bruijn I."/>
            <person name="Cheng X."/>
            <person name="de Jager V."/>
            <person name="Exposito R.G."/>
            <person name="Watrous J."/>
            <person name="Patel N."/>
            <person name="Postma J."/>
            <person name="Dorrestein P.C."/>
            <person name="Kobayashi D."/>
            <person name="Raaijmakers J.M."/>
        </authorList>
    </citation>
    <scope>NUCLEOTIDE SEQUENCE [LARGE SCALE GENOMIC DNA]</scope>
    <source>
        <strain evidence="1 2">76</strain>
    </source>
</reference>
<accession>A0A0S2FD42</accession>
<protein>
    <submittedName>
        <fullName evidence="1">Uncharacterized protein</fullName>
    </submittedName>
</protein>
<evidence type="ECO:0000313" key="2">
    <source>
        <dbReference type="Proteomes" id="UP000060787"/>
    </source>
</evidence>
<proteinExistence type="predicted"/>